<evidence type="ECO:0000313" key="2">
    <source>
        <dbReference type="Proteomes" id="UP000317355"/>
    </source>
</evidence>
<dbReference type="EMBL" id="VMRY01000003">
    <property type="protein sequence ID" value="TVT59560.1"/>
    <property type="molecule type" value="Genomic_DNA"/>
</dbReference>
<sequence>MNNPLYSDEQINAFVDDELAQNERLVLLKAAVDSESLSTRIMELQYLKERTREAFPLQSKPASGVLTPSVSWTRYMTAAAMGGLSLFAILASTGHLQKTPVAPQTAINTTRSSAEQQTQTRVVFHISSDRQEDASLLLDQVELVLQEHQRSGRPIRLEVVANNQGLRMLQQGQSTVASRIRQLDAAYPGLVFAACGNTLERMTKETGEKITILPEAIIIRSGVSYITRRQQLGWSYIKV</sequence>
<dbReference type="PANTHER" id="PTHR37691:SF1">
    <property type="entry name" value="BLR3518 PROTEIN"/>
    <property type="match status" value="1"/>
</dbReference>
<evidence type="ECO:0000313" key="1">
    <source>
        <dbReference type="EMBL" id="TVT59560.1"/>
    </source>
</evidence>
<accession>A0A558DEW8</accession>
<comment type="caution">
    <text evidence="1">The sequence shown here is derived from an EMBL/GenBank/DDBJ whole genome shotgun (WGS) entry which is preliminary data.</text>
</comment>
<dbReference type="SUPFAM" id="SSF75169">
    <property type="entry name" value="DsrEFH-like"/>
    <property type="match status" value="1"/>
</dbReference>
<dbReference type="InterPro" id="IPR027396">
    <property type="entry name" value="DsrEFH-like"/>
</dbReference>
<dbReference type="PANTHER" id="PTHR37691">
    <property type="entry name" value="BLR3518 PROTEIN"/>
    <property type="match status" value="1"/>
</dbReference>
<name>A0A558DEW8_9GAMM</name>
<organism evidence="1 2">
    <name type="scientific">Sedimenticola thiotaurini</name>
    <dbReference type="NCBI Taxonomy" id="1543721"/>
    <lineage>
        <taxon>Bacteria</taxon>
        <taxon>Pseudomonadati</taxon>
        <taxon>Pseudomonadota</taxon>
        <taxon>Gammaproteobacteria</taxon>
        <taxon>Chromatiales</taxon>
        <taxon>Sedimenticolaceae</taxon>
        <taxon>Sedimenticola</taxon>
    </lineage>
</organism>
<dbReference type="Proteomes" id="UP000317355">
    <property type="component" value="Unassembled WGS sequence"/>
</dbReference>
<protein>
    <submittedName>
        <fullName evidence="1">Uncharacterized protein</fullName>
    </submittedName>
</protein>
<gene>
    <name evidence="1" type="ORF">FHK82_00830</name>
</gene>
<dbReference type="Gene3D" id="3.40.1260.10">
    <property type="entry name" value="DsrEFH-like"/>
    <property type="match status" value="1"/>
</dbReference>
<proteinExistence type="predicted"/>
<dbReference type="AlphaFoldDB" id="A0A558DEW8"/>
<reference evidence="1 2" key="1">
    <citation type="submission" date="2019-07" db="EMBL/GenBank/DDBJ databases">
        <title>The pathways for chlorine oxyanion respiration interact through the shared metabolite chlorate.</title>
        <authorList>
            <person name="Barnum T.P."/>
            <person name="Cheng Y."/>
            <person name="Hill K.A."/>
            <person name="Lucas L.N."/>
            <person name="Carlson H.K."/>
            <person name="Coates J.D."/>
        </authorList>
    </citation>
    <scope>NUCLEOTIDE SEQUENCE [LARGE SCALE GENOMIC DNA]</scope>
    <source>
        <strain evidence="1">BK-3</strain>
    </source>
</reference>